<sequence length="236" mass="26854">MRKSAYARTNVSPFSSKIDYGNDAQSVENDYDKESHQFFNHPSNISGNANSFLHGIGDPSIRFATKEEKVRFDRNTRRARRALVVCALFLFLLAFSRPIYGPYIDRFGEDGDATLIEVVKDHLTKRAERHGLKNVGGGRASSKRNANNRHNNNNNNGNTKEESTFHARYRRIEEERRALLEEHKDGVEDEMDTVRRLEVLEERAKNLLREHGKKHGRKRTHESNSKGMSGGGGGAE</sequence>
<reference evidence="3 4" key="1">
    <citation type="submission" date="2011-10" db="EMBL/GenBank/DDBJ databases">
        <authorList>
            <person name="Genoscope - CEA"/>
        </authorList>
    </citation>
    <scope>NUCLEOTIDE SEQUENCE [LARGE SCALE GENOMIC DNA]</scope>
    <source>
        <strain evidence="3 4">RCC 1105</strain>
    </source>
</reference>
<keyword evidence="2" id="KW-1133">Transmembrane helix</keyword>
<protein>
    <recommendedName>
        <fullName evidence="5">Transmembrane protein</fullName>
    </recommendedName>
</protein>
<evidence type="ECO:0000313" key="4">
    <source>
        <dbReference type="Proteomes" id="UP000198341"/>
    </source>
</evidence>
<dbReference type="OrthoDB" id="10588365at2759"/>
<name>K8EAJ0_9CHLO</name>
<keyword evidence="4" id="KW-1185">Reference proteome</keyword>
<keyword evidence="2" id="KW-0472">Membrane</keyword>
<gene>
    <name evidence="3" type="ORF">Bathy02g01370</name>
</gene>
<dbReference type="RefSeq" id="XP_007514494.1">
    <property type="nucleotide sequence ID" value="XM_007514432.1"/>
</dbReference>
<feature type="region of interest" description="Disordered" evidence="1">
    <location>
        <begin position="206"/>
        <end position="236"/>
    </location>
</feature>
<keyword evidence="2" id="KW-0812">Transmembrane</keyword>
<dbReference type="GeneID" id="19017251"/>
<evidence type="ECO:0000256" key="1">
    <source>
        <dbReference type="SAM" id="MobiDB-lite"/>
    </source>
</evidence>
<feature type="transmembrane region" description="Helical" evidence="2">
    <location>
        <begin position="82"/>
        <end position="100"/>
    </location>
</feature>
<feature type="compositionally biased region" description="Basic residues" evidence="1">
    <location>
        <begin position="211"/>
        <end position="220"/>
    </location>
</feature>
<evidence type="ECO:0000313" key="3">
    <source>
        <dbReference type="EMBL" id="CCO14734.1"/>
    </source>
</evidence>
<feature type="compositionally biased region" description="Low complexity" evidence="1">
    <location>
        <begin position="148"/>
        <end position="158"/>
    </location>
</feature>
<dbReference type="Proteomes" id="UP000198341">
    <property type="component" value="Chromosome 2"/>
</dbReference>
<proteinExistence type="predicted"/>
<evidence type="ECO:0008006" key="5">
    <source>
        <dbReference type="Google" id="ProtNLM"/>
    </source>
</evidence>
<dbReference type="AlphaFoldDB" id="K8EAJ0"/>
<feature type="region of interest" description="Disordered" evidence="1">
    <location>
        <begin position="127"/>
        <end position="166"/>
    </location>
</feature>
<accession>K8EAJ0</accession>
<organism evidence="3 4">
    <name type="scientific">Bathycoccus prasinos</name>
    <dbReference type="NCBI Taxonomy" id="41875"/>
    <lineage>
        <taxon>Eukaryota</taxon>
        <taxon>Viridiplantae</taxon>
        <taxon>Chlorophyta</taxon>
        <taxon>Mamiellophyceae</taxon>
        <taxon>Mamiellales</taxon>
        <taxon>Bathycoccaceae</taxon>
        <taxon>Bathycoccus</taxon>
    </lineage>
</organism>
<dbReference type="EMBL" id="FO082277">
    <property type="protein sequence ID" value="CCO14734.1"/>
    <property type="molecule type" value="Genomic_DNA"/>
</dbReference>
<evidence type="ECO:0000256" key="2">
    <source>
        <dbReference type="SAM" id="Phobius"/>
    </source>
</evidence>
<dbReference type="KEGG" id="bpg:Bathy02g01370"/>